<evidence type="ECO:0000259" key="1">
    <source>
        <dbReference type="Pfam" id="PF08668"/>
    </source>
</evidence>
<evidence type="ECO:0000313" key="3">
    <source>
        <dbReference type="Proteomes" id="UP000631300"/>
    </source>
</evidence>
<proteinExistence type="predicted"/>
<dbReference type="RefSeq" id="WP_189403099.1">
    <property type="nucleotide sequence ID" value="NZ_BMXP01000001.1"/>
</dbReference>
<evidence type="ECO:0000313" key="2">
    <source>
        <dbReference type="EMBL" id="GGW72996.1"/>
    </source>
</evidence>
<reference evidence="2" key="2">
    <citation type="submission" date="2020-09" db="EMBL/GenBank/DDBJ databases">
        <authorList>
            <person name="Sun Q."/>
            <person name="Kim S."/>
        </authorList>
    </citation>
    <scope>NUCLEOTIDE SEQUENCE</scope>
    <source>
        <strain evidence="2">KCTC 22164</strain>
    </source>
</reference>
<organism evidence="2 3">
    <name type="scientific">Alteromonas halophila</name>
    <dbReference type="NCBI Taxonomy" id="516698"/>
    <lineage>
        <taxon>Bacteria</taxon>
        <taxon>Pseudomonadati</taxon>
        <taxon>Pseudomonadota</taxon>
        <taxon>Gammaproteobacteria</taxon>
        <taxon>Alteromonadales</taxon>
        <taxon>Alteromonadaceae</taxon>
        <taxon>Alteromonas/Salinimonas group</taxon>
        <taxon>Alteromonas</taxon>
    </lineage>
</organism>
<dbReference type="Pfam" id="PF08668">
    <property type="entry name" value="HDOD"/>
    <property type="match status" value="1"/>
</dbReference>
<dbReference type="EMBL" id="BMXP01000001">
    <property type="protein sequence ID" value="GGW72996.1"/>
    <property type="molecule type" value="Genomic_DNA"/>
</dbReference>
<dbReference type="Proteomes" id="UP000631300">
    <property type="component" value="Unassembled WGS sequence"/>
</dbReference>
<dbReference type="Gene3D" id="1.10.3210.10">
    <property type="entry name" value="Hypothetical protein af1432"/>
    <property type="match status" value="1"/>
</dbReference>
<comment type="caution">
    <text evidence="2">The sequence shown here is derived from an EMBL/GenBank/DDBJ whole genome shotgun (WGS) entry which is preliminary data.</text>
</comment>
<dbReference type="AlphaFoldDB" id="A0A918MUE3"/>
<keyword evidence="3" id="KW-1185">Reference proteome</keyword>
<name>A0A918MUE3_9ALTE</name>
<sequence length="545" mass="60811">MAQFDVADLHSQIYSAVISLNTPQPVDSINRCLTTAQRVLSACRHAPDTALAYFTCTLPDSQSPATATMLRSLVLLCLTGRRDHLNEHSLQHLLAATLLAYGLQTNPDYPVGALKKQLKTRALVLWLSILRLSKSLMHPASYQLLSRFSLRASERRVLSCCHLALITPKQTVAHCLREYIRRSPAYYRTLYANWITLPGGLANGHQVVIRQQQRGTVLSVHTDYVAVALSDADTTVCEWLPTTQVMHQNGRAVSFDQWNVLYARHQEDVDVRHECTLYPATFPVHRPPASLTRIIDALHKPDSDIDALVLLIEKEPSFSSFLLNSASLDNRMQLPVNSIKQAILTFGLDRIGDMLVQHALSARLTQHRFPLDGICHQFATLMASVASRLAMKVKTRFTPQSAALTATFLSAPLFTLPDLKVLLKLPLAQHGYYDPNNLLRIGTDTRWQSLSQELASGWHQAATWRALLHHAGKPPASVPASLRREHCILMMAQIISRQWLFGEGTPCSETRNVLASAQQCLDISPSTVTEMQEMLASQLQCPLVY</sequence>
<protein>
    <recommendedName>
        <fullName evidence="1">HDOD domain-containing protein</fullName>
    </recommendedName>
</protein>
<dbReference type="InterPro" id="IPR013976">
    <property type="entry name" value="HDOD"/>
</dbReference>
<accession>A0A918MUE3</accession>
<dbReference type="SUPFAM" id="SSF109604">
    <property type="entry name" value="HD-domain/PDEase-like"/>
    <property type="match status" value="1"/>
</dbReference>
<gene>
    <name evidence="2" type="ORF">GCM10007391_00660</name>
</gene>
<reference evidence="2" key="1">
    <citation type="journal article" date="2014" name="Int. J. Syst. Evol. Microbiol.">
        <title>Complete genome sequence of Corynebacterium casei LMG S-19264T (=DSM 44701T), isolated from a smear-ripened cheese.</title>
        <authorList>
            <consortium name="US DOE Joint Genome Institute (JGI-PGF)"/>
            <person name="Walter F."/>
            <person name="Albersmeier A."/>
            <person name="Kalinowski J."/>
            <person name="Ruckert C."/>
        </authorList>
    </citation>
    <scope>NUCLEOTIDE SEQUENCE</scope>
    <source>
        <strain evidence="2">KCTC 22164</strain>
    </source>
</reference>
<feature type="domain" description="HDOD" evidence="1">
    <location>
        <begin position="287"/>
        <end position="395"/>
    </location>
</feature>